<evidence type="ECO:0000313" key="1">
    <source>
        <dbReference type="EMBL" id="OVA03659.1"/>
    </source>
</evidence>
<dbReference type="Proteomes" id="UP000195402">
    <property type="component" value="Unassembled WGS sequence"/>
</dbReference>
<sequence>MEAAFCLSHLPPILSLPPKSSHLNGLFTSNRTSLSYSSPTTTKQQYLSCTTNNKQHLSCFRHSFTGVPPRKYVFHPTPTCAFDDGRVPAAKKDKGNGDKKKQGIIVGSAARVVLACTLLGVVMCSNGRLIQAKAYNIPGFQNKQTTELPLRFDEEINMLKSEYKETCKEEGQERKMLESADKKTCKKKEKALQNEMLLAEGLICLGKYEEALSLNCLSSYEEPDDVITSVDIRIYLYKTFLYLMTEDKAQAKIWGKALIENFDKATTWDKAGAKLCLRMSGSGGVVKMKMMGDISRGGVYYLILVG</sequence>
<comment type="caution">
    <text evidence="1">The sequence shown here is derived from an EMBL/GenBank/DDBJ whole genome shotgun (WGS) entry which is preliminary data.</text>
</comment>
<protein>
    <submittedName>
        <fullName evidence="1">Uncharacterized protein</fullName>
    </submittedName>
</protein>
<dbReference type="InParanoid" id="A0A200PZL4"/>
<dbReference type="PANTHER" id="PTHR36350:SF3">
    <property type="entry name" value="TRANSMEMBRANE PROTEIN"/>
    <property type="match status" value="1"/>
</dbReference>
<keyword evidence="2" id="KW-1185">Reference proteome</keyword>
<dbReference type="AlphaFoldDB" id="A0A200PZL4"/>
<proteinExistence type="predicted"/>
<accession>A0A200PZL4</accession>
<name>A0A200PZL4_MACCD</name>
<dbReference type="EMBL" id="MVGT01003611">
    <property type="protein sequence ID" value="OVA03659.1"/>
    <property type="molecule type" value="Genomic_DNA"/>
</dbReference>
<dbReference type="PANTHER" id="PTHR36350">
    <property type="entry name" value="TRANSMEMBRANE PROTEIN"/>
    <property type="match status" value="1"/>
</dbReference>
<evidence type="ECO:0000313" key="2">
    <source>
        <dbReference type="Proteomes" id="UP000195402"/>
    </source>
</evidence>
<gene>
    <name evidence="1" type="ORF">BVC80_1091g4</name>
</gene>
<reference evidence="1 2" key="1">
    <citation type="journal article" date="2017" name="Mol. Plant">
        <title>The Genome of Medicinal Plant Macleaya cordata Provides New Insights into Benzylisoquinoline Alkaloids Metabolism.</title>
        <authorList>
            <person name="Liu X."/>
            <person name="Liu Y."/>
            <person name="Huang P."/>
            <person name="Ma Y."/>
            <person name="Qing Z."/>
            <person name="Tang Q."/>
            <person name="Cao H."/>
            <person name="Cheng P."/>
            <person name="Zheng Y."/>
            <person name="Yuan Z."/>
            <person name="Zhou Y."/>
            <person name="Liu J."/>
            <person name="Tang Z."/>
            <person name="Zhuo Y."/>
            <person name="Zhang Y."/>
            <person name="Yu L."/>
            <person name="Huang J."/>
            <person name="Yang P."/>
            <person name="Peng Q."/>
            <person name="Zhang J."/>
            <person name="Jiang W."/>
            <person name="Zhang Z."/>
            <person name="Lin K."/>
            <person name="Ro D.K."/>
            <person name="Chen X."/>
            <person name="Xiong X."/>
            <person name="Shang Y."/>
            <person name="Huang S."/>
            <person name="Zeng J."/>
        </authorList>
    </citation>
    <scope>NUCLEOTIDE SEQUENCE [LARGE SCALE GENOMIC DNA]</scope>
    <source>
        <strain evidence="2">cv. BLH2017</strain>
        <tissue evidence="1">Root</tissue>
    </source>
</reference>
<dbReference type="OrthoDB" id="1398107at2759"/>
<organism evidence="1 2">
    <name type="scientific">Macleaya cordata</name>
    <name type="common">Five-seeded plume-poppy</name>
    <name type="synonym">Bocconia cordata</name>
    <dbReference type="NCBI Taxonomy" id="56857"/>
    <lineage>
        <taxon>Eukaryota</taxon>
        <taxon>Viridiplantae</taxon>
        <taxon>Streptophyta</taxon>
        <taxon>Embryophyta</taxon>
        <taxon>Tracheophyta</taxon>
        <taxon>Spermatophyta</taxon>
        <taxon>Magnoliopsida</taxon>
        <taxon>Ranunculales</taxon>
        <taxon>Papaveraceae</taxon>
        <taxon>Papaveroideae</taxon>
        <taxon>Macleaya</taxon>
    </lineage>
</organism>